<dbReference type="Proteomes" id="UP001233172">
    <property type="component" value="Unassembled WGS sequence"/>
</dbReference>
<dbReference type="AlphaFoldDB" id="A0AAD8BRG0"/>
<evidence type="ECO:0000313" key="3">
    <source>
        <dbReference type="Proteomes" id="UP001233172"/>
    </source>
</evidence>
<evidence type="ECO:0000256" key="1">
    <source>
        <dbReference type="SAM" id="MobiDB-lite"/>
    </source>
</evidence>
<proteinExistence type="predicted"/>
<feature type="region of interest" description="Disordered" evidence="1">
    <location>
        <begin position="1"/>
        <end position="35"/>
    </location>
</feature>
<sequence>MAGHRFLSPCATGERGLNPLPHPDTGSPIESSKPQPRMSYLTVCGNFGRQKTIAAALSVGFVAKSGH</sequence>
<accession>A0AAD8BRG0</accession>
<name>A0AAD8BRG0_BIOPF</name>
<protein>
    <submittedName>
        <fullName evidence="2">Uncharacterized protein</fullName>
    </submittedName>
</protein>
<gene>
    <name evidence="2" type="ORF">Bpfe_010993</name>
</gene>
<comment type="caution">
    <text evidence="2">The sequence shown here is derived from an EMBL/GenBank/DDBJ whole genome shotgun (WGS) entry which is preliminary data.</text>
</comment>
<keyword evidence="3" id="KW-1185">Reference proteome</keyword>
<organism evidence="2 3">
    <name type="scientific">Biomphalaria pfeifferi</name>
    <name type="common">Bloodfluke planorb</name>
    <name type="synonym">Freshwater snail</name>
    <dbReference type="NCBI Taxonomy" id="112525"/>
    <lineage>
        <taxon>Eukaryota</taxon>
        <taxon>Metazoa</taxon>
        <taxon>Spiralia</taxon>
        <taxon>Lophotrochozoa</taxon>
        <taxon>Mollusca</taxon>
        <taxon>Gastropoda</taxon>
        <taxon>Heterobranchia</taxon>
        <taxon>Euthyneura</taxon>
        <taxon>Panpulmonata</taxon>
        <taxon>Hygrophila</taxon>
        <taxon>Lymnaeoidea</taxon>
        <taxon>Planorbidae</taxon>
        <taxon>Biomphalaria</taxon>
    </lineage>
</organism>
<reference evidence="2" key="1">
    <citation type="journal article" date="2023" name="PLoS Negl. Trop. Dis.">
        <title>A genome sequence for Biomphalaria pfeifferi, the major vector snail for the human-infecting parasite Schistosoma mansoni.</title>
        <authorList>
            <person name="Bu L."/>
            <person name="Lu L."/>
            <person name="Laidemitt M.R."/>
            <person name="Zhang S.M."/>
            <person name="Mutuku M."/>
            <person name="Mkoji G."/>
            <person name="Steinauer M."/>
            <person name="Loker E.S."/>
        </authorList>
    </citation>
    <scope>NUCLEOTIDE SEQUENCE</scope>
    <source>
        <strain evidence="2">KasaAsao</strain>
    </source>
</reference>
<reference evidence="2" key="2">
    <citation type="submission" date="2023-04" db="EMBL/GenBank/DDBJ databases">
        <authorList>
            <person name="Bu L."/>
            <person name="Lu L."/>
            <person name="Laidemitt M.R."/>
            <person name="Zhang S.M."/>
            <person name="Mutuku M."/>
            <person name="Mkoji G."/>
            <person name="Steinauer M."/>
            <person name="Loker E.S."/>
        </authorList>
    </citation>
    <scope>NUCLEOTIDE SEQUENCE</scope>
    <source>
        <strain evidence="2">KasaAsao</strain>
        <tissue evidence="2">Whole Snail</tissue>
    </source>
</reference>
<evidence type="ECO:0000313" key="2">
    <source>
        <dbReference type="EMBL" id="KAK0059532.1"/>
    </source>
</evidence>
<dbReference type="EMBL" id="JASAOG010000041">
    <property type="protein sequence ID" value="KAK0059532.1"/>
    <property type="molecule type" value="Genomic_DNA"/>
</dbReference>